<name>A0ABP1RA26_9HEXA</name>
<feature type="compositionally biased region" description="Polar residues" evidence="11">
    <location>
        <begin position="321"/>
        <end position="338"/>
    </location>
</feature>
<feature type="transmembrane region" description="Helical" evidence="12">
    <location>
        <begin position="760"/>
        <end position="777"/>
    </location>
</feature>
<keyword evidence="8" id="KW-0406">Ion transport</keyword>
<evidence type="ECO:0000256" key="11">
    <source>
        <dbReference type="SAM" id="MobiDB-lite"/>
    </source>
</evidence>
<feature type="transmembrane region" description="Helical" evidence="12">
    <location>
        <begin position="380"/>
        <end position="401"/>
    </location>
</feature>
<evidence type="ECO:0000256" key="8">
    <source>
        <dbReference type="ARBA" id="ARBA00023065"/>
    </source>
</evidence>
<evidence type="ECO:0000256" key="5">
    <source>
        <dbReference type="ARBA" id="ARBA00022692"/>
    </source>
</evidence>
<keyword evidence="3" id="KW-0813">Transport</keyword>
<dbReference type="PANTHER" id="PTHR21522:SF61">
    <property type="entry name" value="PROTON CHANNEL OTOPLC"/>
    <property type="match status" value="1"/>
</dbReference>
<evidence type="ECO:0000256" key="12">
    <source>
        <dbReference type="SAM" id="Phobius"/>
    </source>
</evidence>
<evidence type="ECO:0000256" key="10">
    <source>
        <dbReference type="ARBA" id="ARBA00023303"/>
    </source>
</evidence>
<feature type="transmembrane region" description="Helical" evidence="12">
    <location>
        <begin position="86"/>
        <end position="113"/>
    </location>
</feature>
<feature type="transmembrane region" description="Helical" evidence="12">
    <location>
        <begin position="656"/>
        <end position="676"/>
    </location>
</feature>
<feature type="region of interest" description="Disordered" evidence="11">
    <location>
        <begin position="172"/>
        <end position="258"/>
    </location>
</feature>
<dbReference type="EMBL" id="CAXLJM020000068">
    <property type="protein sequence ID" value="CAL8123991.1"/>
    <property type="molecule type" value="Genomic_DNA"/>
</dbReference>
<keyword evidence="4" id="KW-1003">Cell membrane</keyword>
<feature type="transmembrane region" description="Helical" evidence="12">
    <location>
        <begin position="413"/>
        <end position="435"/>
    </location>
</feature>
<dbReference type="Proteomes" id="UP001642540">
    <property type="component" value="Unassembled WGS sequence"/>
</dbReference>
<evidence type="ECO:0000313" key="13">
    <source>
        <dbReference type="EMBL" id="CAL8123991.1"/>
    </source>
</evidence>
<evidence type="ECO:0008006" key="15">
    <source>
        <dbReference type="Google" id="ProtNLM"/>
    </source>
</evidence>
<keyword evidence="5 12" id="KW-0812">Transmembrane</keyword>
<evidence type="ECO:0000256" key="4">
    <source>
        <dbReference type="ARBA" id="ARBA00022475"/>
    </source>
</evidence>
<feature type="region of interest" description="Disordered" evidence="11">
    <location>
        <begin position="57"/>
        <end position="76"/>
    </location>
</feature>
<sequence>MNANGPPGPGRQGKWGQQIEAMMAQGRRNSAARIFERIRSGSISGWAGNNPFSRSFKSATGDDEDGDGHNHHARHRRRRMSIVDPAVWRQFGNASLGSVLSALYAKLLVVMGMAFPMSEVISTYVPPSYYDGFYLYLYFVSILFMGWLFSHVIKKRAKKKISRGVNSIKSRLQNPNKAVTEGGVDSSDDEPGVPDVVDPEAILDGGISSDNEHTKLSKELTSCSHSEDSDDQLTPLPTDDGGNKSPLMPRPKANNHPTILIQPMNSHHLHPHPHNLHVTINSVPGHDGIPTTPPPPPIISSMKKSNLPKSIETPKTKGKLSRTQSVESTKYDSSSGQRSHFGSFYLRMGAVAFGVGSMIYSCLEFGQSLEQGPDTKCHSYLQAITPVVRIIFTFMQMYFIFLNSSMSVSKVSWVKQFGLMHLIGTNLCVWLNVLVQETKHEILHFYDPENGTITVGYGLNYYGKPKKLEEHNKVMAAATSSSSSASGYQPLALVQDDHDVFLSMVNSTANVLAGNGHEVIHRLKRGLKGPHSIYECARENIMGSLVNSASPFLFPCTIEYSLICAAICYVMWKSMAKRRVRQITLKRTMTADSTLNQTETRNVHHYTVDCAGSNKGLFIGIFFLVGTIMSLILNFVLMKHHEHLEFAFWEVNMTEITLYAVSTLAVLIGMCQMRQLRYESGKNLELDNILLIVAQSGSFMFNVFCIVGGQLTPLESNPWILVTPLLCLIQLLLQTLFILDASKRVIANSELARRKPGREIVTFLLVTNLAMWLINALEKSRGDSHPHLLRFFGVWAWTIITDISMPLAIFYRFHSTVCLCEIWKKAYKARKFSHEDRLQI</sequence>
<feature type="transmembrane region" description="Helical" evidence="12">
    <location>
        <begin position="552"/>
        <end position="572"/>
    </location>
</feature>
<feature type="transmembrane region" description="Helical" evidence="12">
    <location>
        <begin position="688"/>
        <end position="712"/>
    </location>
</feature>
<organism evidence="13 14">
    <name type="scientific">Orchesella dallaii</name>
    <dbReference type="NCBI Taxonomy" id="48710"/>
    <lineage>
        <taxon>Eukaryota</taxon>
        <taxon>Metazoa</taxon>
        <taxon>Ecdysozoa</taxon>
        <taxon>Arthropoda</taxon>
        <taxon>Hexapoda</taxon>
        <taxon>Collembola</taxon>
        <taxon>Entomobryomorpha</taxon>
        <taxon>Entomobryoidea</taxon>
        <taxon>Orchesellidae</taxon>
        <taxon>Orchesellinae</taxon>
        <taxon>Orchesella</taxon>
    </lineage>
</organism>
<keyword evidence="10" id="KW-0407">Ion channel</keyword>
<evidence type="ECO:0000256" key="3">
    <source>
        <dbReference type="ARBA" id="ARBA00022448"/>
    </source>
</evidence>
<feature type="region of interest" description="Disordered" evidence="11">
    <location>
        <begin position="301"/>
        <end position="338"/>
    </location>
</feature>
<comment type="subcellular location">
    <subcellularLocation>
        <location evidence="1">Cell membrane</location>
        <topology evidence="1">Multi-pass membrane protein</topology>
    </subcellularLocation>
</comment>
<dbReference type="InterPro" id="IPR004878">
    <property type="entry name" value="Otopetrin"/>
</dbReference>
<dbReference type="PANTHER" id="PTHR21522">
    <property type="entry name" value="PROTON CHANNEL OTOP"/>
    <property type="match status" value="1"/>
</dbReference>
<feature type="transmembrane region" description="Helical" evidence="12">
    <location>
        <begin position="133"/>
        <end position="153"/>
    </location>
</feature>
<keyword evidence="7 12" id="KW-1133">Transmembrane helix</keyword>
<keyword evidence="6" id="KW-0375">Hydrogen ion transport</keyword>
<reference evidence="13 14" key="1">
    <citation type="submission" date="2024-08" db="EMBL/GenBank/DDBJ databases">
        <authorList>
            <person name="Cucini C."/>
            <person name="Frati F."/>
        </authorList>
    </citation>
    <scope>NUCLEOTIDE SEQUENCE [LARGE SCALE GENOMIC DNA]</scope>
</reference>
<evidence type="ECO:0000256" key="2">
    <source>
        <dbReference type="ARBA" id="ARBA00006513"/>
    </source>
</evidence>
<feature type="transmembrane region" description="Helical" evidence="12">
    <location>
        <begin position="344"/>
        <end position="360"/>
    </location>
</feature>
<evidence type="ECO:0000256" key="9">
    <source>
        <dbReference type="ARBA" id="ARBA00023136"/>
    </source>
</evidence>
<keyword evidence="14" id="KW-1185">Reference proteome</keyword>
<gene>
    <name evidence="13" type="ORF">ODALV1_LOCUS20410</name>
</gene>
<comment type="similarity">
    <text evidence="2">Belongs to the otopetrin family.</text>
</comment>
<feature type="transmembrane region" description="Helical" evidence="12">
    <location>
        <begin position="718"/>
        <end position="739"/>
    </location>
</feature>
<feature type="transmembrane region" description="Helical" evidence="12">
    <location>
        <begin position="789"/>
        <end position="811"/>
    </location>
</feature>
<dbReference type="Pfam" id="PF03189">
    <property type="entry name" value="Otopetrin"/>
    <property type="match status" value="1"/>
</dbReference>
<evidence type="ECO:0000313" key="14">
    <source>
        <dbReference type="Proteomes" id="UP001642540"/>
    </source>
</evidence>
<keyword evidence="9 12" id="KW-0472">Membrane</keyword>
<accession>A0ABP1RA26</accession>
<evidence type="ECO:0000256" key="7">
    <source>
        <dbReference type="ARBA" id="ARBA00022989"/>
    </source>
</evidence>
<feature type="transmembrane region" description="Helical" evidence="12">
    <location>
        <begin position="616"/>
        <end position="636"/>
    </location>
</feature>
<protein>
    <recommendedName>
        <fullName evidence="15">Otopetrin-2</fullName>
    </recommendedName>
</protein>
<evidence type="ECO:0000256" key="6">
    <source>
        <dbReference type="ARBA" id="ARBA00022781"/>
    </source>
</evidence>
<proteinExistence type="inferred from homology"/>
<comment type="caution">
    <text evidence="13">The sequence shown here is derived from an EMBL/GenBank/DDBJ whole genome shotgun (WGS) entry which is preliminary data.</text>
</comment>
<evidence type="ECO:0000256" key="1">
    <source>
        <dbReference type="ARBA" id="ARBA00004651"/>
    </source>
</evidence>